<gene>
    <name evidence="1" type="ORF">FDY93_15685</name>
</gene>
<dbReference type="EMBL" id="VANI01000016">
    <property type="protein sequence ID" value="TLM75733.1"/>
    <property type="molecule type" value="Genomic_DNA"/>
</dbReference>
<name>A0ABY2UGG9_9GAMM</name>
<evidence type="ECO:0000313" key="1">
    <source>
        <dbReference type="EMBL" id="TLM75733.1"/>
    </source>
</evidence>
<dbReference type="InterPro" id="IPR018715">
    <property type="entry name" value="DUF2239"/>
</dbReference>
<reference evidence="1 2" key="1">
    <citation type="submission" date="2019-05" db="EMBL/GenBank/DDBJ databases">
        <title>Microbulbifer harenosus sp. nov., an alginate-degrading bacterium isolated from coastal sand.</title>
        <authorList>
            <person name="Huang H."/>
            <person name="Mo K."/>
            <person name="Bao S."/>
        </authorList>
    </citation>
    <scope>NUCLEOTIDE SEQUENCE [LARGE SCALE GENOMIC DNA]</scope>
    <source>
        <strain evidence="1 2">HB161719</strain>
    </source>
</reference>
<dbReference type="Proteomes" id="UP000306791">
    <property type="component" value="Unassembled WGS sequence"/>
</dbReference>
<proteinExistence type="predicted"/>
<evidence type="ECO:0000313" key="2">
    <source>
        <dbReference type="Proteomes" id="UP000306791"/>
    </source>
</evidence>
<keyword evidence="2" id="KW-1185">Reference proteome</keyword>
<organism evidence="1 2">
    <name type="scientific">Microbulbifer harenosus</name>
    <dbReference type="NCBI Taxonomy" id="2576840"/>
    <lineage>
        <taxon>Bacteria</taxon>
        <taxon>Pseudomonadati</taxon>
        <taxon>Pseudomonadota</taxon>
        <taxon>Gammaproteobacteria</taxon>
        <taxon>Cellvibrionales</taxon>
        <taxon>Microbulbiferaceae</taxon>
        <taxon>Microbulbifer</taxon>
    </lineage>
</organism>
<dbReference type="Pfam" id="PF09998">
    <property type="entry name" value="DUF2239"/>
    <property type="match status" value="1"/>
</dbReference>
<accession>A0ABY2UGG9</accession>
<sequence>MAGEYVAIHDKALIARGDLEAIVRQTKAIGGDIEPVVFELETCKRVDLDWHGDAQSVIDNLPGAGAPGTNKRGRPKLGVIPREVTLLPRHWDWLATQRGGASVTLRRLVDSAMKSASTEERISMQQNQLYGLMSVLADEPGFEEAARALYRNSKRGFESAIGTWPEDIQQLLVEKFDAIGALHREKNDD</sequence>
<comment type="caution">
    <text evidence="1">The sequence shown here is derived from an EMBL/GenBank/DDBJ whole genome shotgun (WGS) entry which is preliminary data.</text>
</comment>
<protein>
    <submittedName>
        <fullName evidence="1">DUF2239 family protein</fullName>
    </submittedName>
</protein>
<dbReference type="RefSeq" id="WP_138236705.1">
    <property type="nucleotide sequence ID" value="NZ_CP185860.1"/>
</dbReference>